<feature type="compositionally biased region" description="Basic residues" evidence="1">
    <location>
        <begin position="83"/>
        <end position="93"/>
    </location>
</feature>
<proteinExistence type="predicted"/>
<dbReference type="OrthoDB" id="1433854at2759"/>
<feature type="region of interest" description="Disordered" evidence="1">
    <location>
        <begin position="72"/>
        <end position="101"/>
    </location>
</feature>
<evidence type="ECO:0000313" key="3">
    <source>
        <dbReference type="Proteomes" id="UP001153555"/>
    </source>
</evidence>
<reference evidence="2" key="1">
    <citation type="submission" date="2019-12" db="EMBL/GenBank/DDBJ databases">
        <authorList>
            <person name="Scholes J."/>
        </authorList>
    </citation>
    <scope>NUCLEOTIDE SEQUENCE</scope>
</reference>
<dbReference type="CDD" id="cd09272">
    <property type="entry name" value="RNase_HI_RT_Ty1"/>
    <property type="match status" value="1"/>
</dbReference>
<dbReference type="Proteomes" id="UP001153555">
    <property type="component" value="Unassembled WGS sequence"/>
</dbReference>
<comment type="caution">
    <text evidence="2">The sequence shown here is derived from an EMBL/GenBank/DDBJ whole genome shotgun (WGS) entry which is preliminary data.</text>
</comment>
<keyword evidence="3" id="KW-1185">Reference proteome</keyword>
<sequence>MAKNNKSGSRSKHIDIKYLAVRERVKEEKVVIEHIKTELMIADPLTKGMPPKNFKDHVVRMGLRIPSLHRNFHHKDLSDTHPSHRHHTGRKSRSSQFSMELKNPAPVSSEVYVGTSPKFSFMAASERRTV</sequence>
<organism evidence="2 3">
    <name type="scientific">Striga hermonthica</name>
    <name type="common">Purple witchweed</name>
    <name type="synonym">Buchnera hermonthica</name>
    <dbReference type="NCBI Taxonomy" id="68872"/>
    <lineage>
        <taxon>Eukaryota</taxon>
        <taxon>Viridiplantae</taxon>
        <taxon>Streptophyta</taxon>
        <taxon>Embryophyta</taxon>
        <taxon>Tracheophyta</taxon>
        <taxon>Spermatophyta</taxon>
        <taxon>Magnoliopsida</taxon>
        <taxon>eudicotyledons</taxon>
        <taxon>Gunneridae</taxon>
        <taxon>Pentapetalae</taxon>
        <taxon>asterids</taxon>
        <taxon>lamiids</taxon>
        <taxon>Lamiales</taxon>
        <taxon>Orobanchaceae</taxon>
        <taxon>Buchnereae</taxon>
        <taxon>Striga</taxon>
    </lineage>
</organism>
<dbReference type="AlphaFoldDB" id="A0A9N7RJ92"/>
<protein>
    <submittedName>
        <fullName evidence="2">Uncharacterized protein</fullName>
    </submittedName>
</protein>
<evidence type="ECO:0000313" key="2">
    <source>
        <dbReference type="EMBL" id="CAA0830128.1"/>
    </source>
</evidence>
<evidence type="ECO:0000256" key="1">
    <source>
        <dbReference type="SAM" id="MobiDB-lite"/>
    </source>
</evidence>
<dbReference type="EMBL" id="CACSLK010027813">
    <property type="protein sequence ID" value="CAA0830128.1"/>
    <property type="molecule type" value="Genomic_DNA"/>
</dbReference>
<accession>A0A9N7RJ92</accession>
<gene>
    <name evidence="2" type="ORF">SHERM_25590</name>
</gene>
<name>A0A9N7RJ92_STRHE</name>